<name>A0ABU3NZG8_9FIRM</name>
<dbReference type="InterPro" id="IPR001633">
    <property type="entry name" value="EAL_dom"/>
</dbReference>
<dbReference type="SMART" id="SM00052">
    <property type="entry name" value="EAL"/>
    <property type="match status" value="1"/>
</dbReference>
<evidence type="ECO:0000313" key="4">
    <source>
        <dbReference type="Proteomes" id="UP001254848"/>
    </source>
</evidence>
<keyword evidence="4" id="KW-1185">Reference proteome</keyword>
<proteinExistence type="predicted"/>
<dbReference type="SUPFAM" id="SSF141868">
    <property type="entry name" value="EAL domain-like"/>
    <property type="match status" value="1"/>
</dbReference>
<dbReference type="PIRSF" id="PIRSF003180">
    <property type="entry name" value="DiGMPpdiest_YuxH"/>
    <property type="match status" value="1"/>
</dbReference>
<dbReference type="InterPro" id="IPR013976">
    <property type="entry name" value="HDOD"/>
</dbReference>
<dbReference type="RefSeq" id="WP_413779769.1">
    <property type="nucleotide sequence ID" value="NZ_JAUOZS010000001.1"/>
</dbReference>
<gene>
    <name evidence="3" type="ORF">Q4T40_08385</name>
</gene>
<dbReference type="Gene3D" id="1.10.3210.10">
    <property type="entry name" value="Hypothetical protein af1432"/>
    <property type="match status" value="1"/>
</dbReference>
<dbReference type="PANTHER" id="PTHR33525">
    <property type="match status" value="1"/>
</dbReference>
<organism evidence="3 4">
    <name type="scientific">Anaeroselena agilis</name>
    <dbReference type="NCBI Taxonomy" id="3063788"/>
    <lineage>
        <taxon>Bacteria</taxon>
        <taxon>Bacillati</taxon>
        <taxon>Bacillota</taxon>
        <taxon>Negativicutes</taxon>
        <taxon>Acetonemataceae</taxon>
        <taxon>Anaeroselena</taxon>
    </lineage>
</organism>
<dbReference type="Pfam" id="PF00563">
    <property type="entry name" value="EAL"/>
    <property type="match status" value="1"/>
</dbReference>
<evidence type="ECO:0000313" key="3">
    <source>
        <dbReference type="EMBL" id="MDT8901251.1"/>
    </source>
</evidence>
<evidence type="ECO:0000259" key="2">
    <source>
        <dbReference type="PROSITE" id="PS51833"/>
    </source>
</evidence>
<dbReference type="PROSITE" id="PS51833">
    <property type="entry name" value="HDOD"/>
    <property type="match status" value="1"/>
</dbReference>
<sequence>MNVFIARQPIFDVNEKVVAYELLFRGADQDSYNAADGDQATRDVIVNSLLVFGLDRLTGHKRAFVNFTENMLKSEVTASIPKELVTVEVLENIFPDRDVVAVCENLKKSGYQLALDDFIFRPAYRPLLSLADVVKVDFRQTVGIDRLRVINKVSQPDVVFLAEKVETRKEFLEARKFGYSLFQGYFFSRPEILSRRDIPGRGAHYLHIINEVNGPDLDFGKLESVVSRDVAFSYKLLKFINSGFFNFSGEIKSIRQALVLLGQKEIVRWVTLLALREYDQDRPEEIIKASVVRARFGELLAAKTCLDPSCSDVFFLGMFSLIDALTGCPLEEMLAELPLSAAIKNALLDVGEKNCLHYLYQCILAYERGEWARIPALLAMLGIDERDVPTAYVSAVEWADSLVY</sequence>
<dbReference type="SUPFAM" id="SSF109604">
    <property type="entry name" value="HD-domain/PDEase-like"/>
    <property type="match status" value="1"/>
</dbReference>
<protein>
    <submittedName>
        <fullName evidence="3">HDOD domain-containing protein</fullName>
    </submittedName>
</protein>
<dbReference type="InterPro" id="IPR035919">
    <property type="entry name" value="EAL_sf"/>
</dbReference>
<accession>A0ABU3NZG8</accession>
<dbReference type="PROSITE" id="PS50883">
    <property type="entry name" value="EAL"/>
    <property type="match status" value="1"/>
</dbReference>
<dbReference type="InterPro" id="IPR052340">
    <property type="entry name" value="RNase_Y/CdgJ"/>
</dbReference>
<dbReference type="Pfam" id="PF08668">
    <property type="entry name" value="HDOD"/>
    <property type="match status" value="1"/>
</dbReference>
<feature type="domain" description="HDOD" evidence="2">
    <location>
        <begin position="198"/>
        <end position="387"/>
    </location>
</feature>
<dbReference type="EMBL" id="JAUOZS010000001">
    <property type="protein sequence ID" value="MDT8901251.1"/>
    <property type="molecule type" value="Genomic_DNA"/>
</dbReference>
<comment type="caution">
    <text evidence="3">The sequence shown here is derived from an EMBL/GenBank/DDBJ whole genome shotgun (WGS) entry which is preliminary data.</text>
</comment>
<feature type="domain" description="EAL" evidence="1">
    <location>
        <begin position="1"/>
        <end position="204"/>
    </location>
</feature>
<dbReference type="Proteomes" id="UP001254848">
    <property type="component" value="Unassembled WGS sequence"/>
</dbReference>
<dbReference type="PANTHER" id="PTHR33525:SF4">
    <property type="entry name" value="CYCLIC DI-GMP PHOSPHODIESTERASE CDGJ"/>
    <property type="match status" value="1"/>
</dbReference>
<evidence type="ECO:0000259" key="1">
    <source>
        <dbReference type="PROSITE" id="PS50883"/>
    </source>
</evidence>
<reference evidence="3 4" key="1">
    <citation type="submission" date="2023-07" db="EMBL/GenBank/DDBJ databases">
        <title>The novel representative of Negativicutes class, Anaeroselena agilis gen. nov. sp. nov.</title>
        <authorList>
            <person name="Prokofeva M.I."/>
            <person name="Elcheninov A.G."/>
            <person name="Klyukina A."/>
            <person name="Kublanov I.V."/>
            <person name="Frolov E.N."/>
            <person name="Podosokorskaya O.A."/>
        </authorList>
    </citation>
    <scope>NUCLEOTIDE SEQUENCE [LARGE SCALE GENOMIC DNA]</scope>
    <source>
        <strain evidence="3 4">4137-cl</strain>
    </source>
</reference>
<dbReference type="InterPro" id="IPR014408">
    <property type="entry name" value="dGMP_Pdiesterase_EAL/HD-GYP"/>
</dbReference>
<dbReference type="Gene3D" id="3.20.20.450">
    <property type="entry name" value="EAL domain"/>
    <property type="match status" value="1"/>
</dbReference>